<sequence>MTMTEPTTVVGAGVDRVDGPLKVTGAAAYPSDVSYPGTTHVALVRSTIAAGRISAVDTAAAEAMPGVLAVITHRNAPRLADGPATNLGPTPPMPMQDDRIRYHGQYVAVVVAEKAYQAAAAARTVVVAYDRTEPVLAIDDPAGELRENPFGMDSDRGDVEGGLAGADVVHEATYTTAANTNNPLGLFTTVAVWEDEQLTVHDSTQWTSNTHVTLAQVFGLPQDAVRVYAKYVGGGFGSGLRVWPHVILAVLAARTVRRPVKLTLTRPQMFTGVGHRPDTVQRIRIGARRDGTLLAIEHQATQTLSVDDENLEPLAMASAGAYACANVTTRDRQRRLNIPAPGSMRAPGEAQANFALESALDELSYRLGMDPLDLRLRNYAEVHPQFGLPWSSKALRECYTVGAQRFGWARRDPRIGAMRDGGWLVGYGMAGVTYPRWQVPCQARASIGRDGTGYVRSAATDIGTGTYTVMQQLSAELLGLPLDQVRFDLGDSDMPMSPQAGGSGLTGALGNAVYAGCRELIRKFLDLVATDIRSPLRGCTVDDVAVGGGRIYHRADPRQGEGYVTILDRHGLDELTADGTSTPPDPQEIGMATAGAFAAKFVEVHVDPDLGLLRIPRVVSVVDGGRILNEKLARSQIIGATVGGIGHALLEETVTDPRTGRVDNATFGDYLVPVNADVGEVDVVFVGAPDRATPIGTKGVGEVGLPGIAAAVANAVHHATGRRIRSLPITLDQLLTAEATTG</sequence>
<evidence type="ECO:0000256" key="1">
    <source>
        <dbReference type="ARBA" id="ARBA00022505"/>
    </source>
</evidence>
<dbReference type="OrthoDB" id="8428274at2"/>
<evidence type="ECO:0000256" key="2">
    <source>
        <dbReference type="ARBA" id="ARBA00023002"/>
    </source>
</evidence>
<dbReference type="Pfam" id="PF02738">
    <property type="entry name" value="MoCoBD_1"/>
    <property type="match status" value="1"/>
</dbReference>
<dbReference type="PANTHER" id="PTHR11908:SF132">
    <property type="entry name" value="ALDEHYDE OXIDASE 1-RELATED"/>
    <property type="match status" value="1"/>
</dbReference>
<dbReference type="AlphaFoldDB" id="A0A418MWQ4"/>
<keyword evidence="1" id="KW-0500">Molybdenum</keyword>
<protein>
    <submittedName>
        <fullName evidence="4">Xanthine dehydrogenase family protein molybdopterin-binding subunit</fullName>
    </submittedName>
</protein>
<evidence type="ECO:0000313" key="5">
    <source>
        <dbReference type="Proteomes" id="UP000283832"/>
    </source>
</evidence>
<dbReference type="GO" id="GO:0016491">
    <property type="term" value="F:oxidoreductase activity"/>
    <property type="evidence" value="ECO:0007669"/>
    <property type="project" value="UniProtKB-KW"/>
</dbReference>
<dbReference type="Proteomes" id="UP000283832">
    <property type="component" value="Unassembled WGS sequence"/>
</dbReference>
<organism evidence="4 5">
    <name type="scientific">Micromonospora radicis</name>
    <dbReference type="NCBI Taxonomy" id="1894971"/>
    <lineage>
        <taxon>Bacteria</taxon>
        <taxon>Bacillati</taxon>
        <taxon>Actinomycetota</taxon>
        <taxon>Actinomycetes</taxon>
        <taxon>Micromonosporales</taxon>
        <taxon>Micromonosporaceae</taxon>
        <taxon>Micromonospora</taxon>
    </lineage>
</organism>
<dbReference type="InterPro" id="IPR000674">
    <property type="entry name" value="Ald_Oxase/Xan_DH_a/b"/>
</dbReference>
<comment type="caution">
    <text evidence="4">The sequence shown here is derived from an EMBL/GenBank/DDBJ whole genome shotgun (WGS) entry which is preliminary data.</text>
</comment>
<evidence type="ECO:0000313" key="4">
    <source>
        <dbReference type="EMBL" id="RIV39179.1"/>
    </source>
</evidence>
<feature type="domain" description="Aldehyde oxidase/xanthine dehydrogenase a/b hammerhead" evidence="3">
    <location>
        <begin position="24"/>
        <end position="133"/>
    </location>
</feature>
<dbReference type="GO" id="GO:0005506">
    <property type="term" value="F:iron ion binding"/>
    <property type="evidence" value="ECO:0007669"/>
    <property type="project" value="InterPro"/>
</dbReference>
<dbReference type="PANTHER" id="PTHR11908">
    <property type="entry name" value="XANTHINE DEHYDROGENASE"/>
    <property type="match status" value="1"/>
</dbReference>
<dbReference type="Gene3D" id="3.90.1170.50">
    <property type="entry name" value="Aldehyde oxidase/xanthine dehydrogenase, a/b hammerhead"/>
    <property type="match status" value="1"/>
</dbReference>
<dbReference type="SUPFAM" id="SSF56003">
    <property type="entry name" value="Molybdenum cofactor-binding domain"/>
    <property type="match status" value="1"/>
</dbReference>
<keyword evidence="5" id="KW-1185">Reference proteome</keyword>
<dbReference type="SMART" id="SM01008">
    <property type="entry name" value="Ald_Xan_dh_C"/>
    <property type="match status" value="1"/>
</dbReference>
<dbReference type="SUPFAM" id="SSF54665">
    <property type="entry name" value="CO dehydrogenase molybdoprotein N-domain-like"/>
    <property type="match status" value="1"/>
</dbReference>
<dbReference type="Pfam" id="PF20256">
    <property type="entry name" value="MoCoBD_2"/>
    <property type="match status" value="1"/>
</dbReference>
<dbReference type="RefSeq" id="WP_119574665.1">
    <property type="nucleotide sequence ID" value="NZ_QXEC01000007.1"/>
</dbReference>
<dbReference type="InterPro" id="IPR037165">
    <property type="entry name" value="AldOxase/xan_DH_Mopterin-bd_sf"/>
</dbReference>
<dbReference type="InterPro" id="IPR046867">
    <property type="entry name" value="AldOxase/xan_DH_MoCoBD2"/>
</dbReference>
<dbReference type="InterPro" id="IPR008274">
    <property type="entry name" value="AldOxase/xan_DH_MoCoBD1"/>
</dbReference>
<keyword evidence="2" id="KW-0560">Oxidoreductase</keyword>
<name>A0A418MWQ4_9ACTN</name>
<dbReference type="Pfam" id="PF01315">
    <property type="entry name" value="Ald_Xan_dh_C"/>
    <property type="match status" value="1"/>
</dbReference>
<dbReference type="InterPro" id="IPR016208">
    <property type="entry name" value="Ald_Oxase/xanthine_DH-like"/>
</dbReference>
<gene>
    <name evidence="4" type="ORF">D2L64_09995</name>
</gene>
<accession>A0A418MWQ4</accession>
<proteinExistence type="predicted"/>
<evidence type="ECO:0000259" key="3">
    <source>
        <dbReference type="SMART" id="SM01008"/>
    </source>
</evidence>
<dbReference type="InterPro" id="IPR036856">
    <property type="entry name" value="Ald_Oxase/Xan_DH_a/b_sf"/>
</dbReference>
<dbReference type="Gene3D" id="3.30.365.10">
    <property type="entry name" value="Aldehyde oxidase/xanthine dehydrogenase, molybdopterin binding domain"/>
    <property type="match status" value="4"/>
</dbReference>
<dbReference type="EMBL" id="QXEC01000007">
    <property type="protein sequence ID" value="RIV39179.1"/>
    <property type="molecule type" value="Genomic_DNA"/>
</dbReference>
<reference evidence="4 5" key="1">
    <citation type="submission" date="2018-08" db="EMBL/GenBank/DDBJ databases">
        <title>Jishengella sp. nov., isolated from a root of Azadirachta indica A. Juss. var. siamensis Valenton.</title>
        <authorList>
            <person name="Kuncharoen N."/>
            <person name="Tanasupawat S."/>
            <person name="Kudo T."/>
            <person name="Ohkuma M."/>
        </authorList>
    </citation>
    <scope>NUCLEOTIDE SEQUENCE [LARGE SCALE GENOMIC DNA]</scope>
    <source>
        <strain evidence="4 5">AZ1-13</strain>
    </source>
</reference>